<feature type="compositionally biased region" description="Basic and acidic residues" evidence="1">
    <location>
        <begin position="65"/>
        <end position="89"/>
    </location>
</feature>
<dbReference type="AlphaFoldDB" id="A0A061GAW6"/>
<dbReference type="Proteomes" id="UP000026915">
    <property type="component" value="Chromosome 6"/>
</dbReference>
<dbReference type="InterPro" id="IPR029063">
    <property type="entry name" value="SAM-dependent_MTases_sf"/>
</dbReference>
<evidence type="ECO:0000256" key="1">
    <source>
        <dbReference type="SAM" id="MobiDB-lite"/>
    </source>
</evidence>
<gene>
    <name evidence="3" type="ORF">TCM_027766</name>
</gene>
<dbReference type="Gramene" id="EOY26287">
    <property type="protein sequence ID" value="EOY26287"/>
    <property type="gene ID" value="TCM_027766"/>
</dbReference>
<dbReference type="Pfam" id="PF05185">
    <property type="entry name" value="PRMT5"/>
    <property type="match status" value="1"/>
</dbReference>
<proteinExistence type="predicted"/>
<dbReference type="InterPro" id="IPR035075">
    <property type="entry name" value="PRMT5"/>
</dbReference>
<evidence type="ECO:0000259" key="2">
    <source>
        <dbReference type="Pfam" id="PF05185"/>
    </source>
</evidence>
<dbReference type="Gene3D" id="3.40.50.150">
    <property type="entry name" value="Vaccinia Virus protein VP39"/>
    <property type="match status" value="1"/>
</dbReference>
<feature type="domain" description="PRMT5 arginine-N-methyltransferase" evidence="2">
    <location>
        <begin position="18"/>
        <end position="43"/>
    </location>
</feature>
<dbReference type="HOGENOM" id="CLU_2459222_0_0_1"/>
<dbReference type="EMBL" id="CM001884">
    <property type="protein sequence ID" value="EOY26287.1"/>
    <property type="molecule type" value="Genomic_DNA"/>
</dbReference>
<reference evidence="3 4" key="1">
    <citation type="journal article" date="2013" name="Genome Biol.">
        <title>The genome sequence of the most widely cultivated cacao type and its use to identify candidate genes regulating pod color.</title>
        <authorList>
            <person name="Motamayor J.C."/>
            <person name="Mockaitis K."/>
            <person name="Schmutz J."/>
            <person name="Haiminen N."/>
            <person name="Iii D.L."/>
            <person name="Cornejo O."/>
            <person name="Findley S.D."/>
            <person name="Zheng P."/>
            <person name="Utro F."/>
            <person name="Royaert S."/>
            <person name="Saski C."/>
            <person name="Jenkins J."/>
            <person name="Podicheti R."/>
            <person name="Zhao M."/>
            <person name="Scheffler B.E."/>
            <person name="Stack J.C."/>
            <person name="Feltus F.A."/>
            <person name="Mustiga G.M."/>
            <person name="Amores F."/>
            <person name="Phillips W."/>
            <person name="Marelli J.P."/>
            <person name="May G.D."/>
            <person name="Shapiro H."/>
            <person name="Ma J."/>
            <person name="Bustamante C.D."/>
            <person name="Schnell R.J."/>
            <person name="Main D."/>
            <person name="Gilbert D."/>
            <person name="Parida L."/>
            <person name="Kuhn D.N."/>
        </authorList>
    </citation>
    <scope>NUCLEOTIDE SEQUENCE [LARGE SCALE GENOMIC DNA]</scope>
    <source>
        <strain evidence="4">cv. Matina 1-6</strain>
    </source>
</reference>
<dbReference type="STRING" id="3641.A0A061GAW6"/>
<keyword evidence="4" id="KW-1185">Reference proteome</keyword>
<protein>
    <recommendedName>
        <fullName evidence="2">PRMT5 arginine-N-methyltransferase domain-containing protein</fullName>
    </recommendedName>
</protein>
<evidence type="ECO:0000313" key="4">
    <source>
        <dbReference type="Proteomes" id="UP000026915"/>
    </source>
</evidence>
<name>A0A061GAW6_THECC</name>
<sequence length="89" mass="10204">MHVCYLRINAKDTIHMAKPIPLMDNLESQTYETFEKDSVKYIQGTWKMSAYREIATVVTDSKAVPGHDKIAPEDQESEYSKFDSHYSSG</sequence>
<feature type="region of interest" description="Disordered" evidence="1">
    <location>
        <begin position="64"/>
        <end position="89"/>
    </location>
</feature>
<evidence type="ECO:0000313" key="3">
    <source>
        <dbReference type="EMBL" id="EOY26287.1"/>
    </source>
</evidence>
<organism evidence="3 4">
    <name type="scientific">Theobroma cacao</name>
    <name type="common">Cacao</name>
    <name type="synonym">Cocoa</name>
    <dbReference type="NCBI Taxonomy" id="3641"/>
    <lineage>
        <taxon>Eukaryota</taxon>
        <taxon>Viridiplantae</taxon>
        <taxon>Streptophyta</taxon>
        <taxon>Embryophyta</taxon>
        <taxon>Tracheophyta</taxon>
        <taxon>Spermatophyta</taxon>
        <taxon>Magnoliopsida</taxon>
        <taxon>eudicotyledons</taxon>
        <taxon>Gunneridae</taxon>
        <taxon>Pentapetalae</taxon>
        <taxon>rosids</taxon>
        <taxon>malvids</taxon>
        <taxon>Malvales</taxon>
        <taxon>Malvaceae</taxon>
        <taxon>Byttnerioideae</taxon>
        <taxon>Theobroma</taxon>
    </lineage>
</organism>
<accession>A0A061GAW6</accession>
<dbReference type="InParanoid" id="A0A061GAW6"/>